<gene>
    <name evidence="2" type="ORF">THAOC_31917</name>
</gene>
<keyword evidence="3" id="KW-1185">Reference proteome</keyword>
<comment type="caution">
    <text evidence="2">The sequence shown here is derived from an EMBL/GenBank/DDBJ whole genome shotgun (WGS) entry which is preliminary data.</text>
</comment>
<feature type="transmembrane region" description="Helical" evidence="1">
    <location>
        <begin position="43"/>
        <end position="65"/>
    </location>
</feature>
<keyword evidence="1" id="KW-1133">Transmembrane helix</keyword>
<feature type="transmembrane region" description="Helical" evidence="1">
    <location>
        <begin position="71"/>
        <end position="90"/>
    </location>
</feature>
<feature type="transmembrane region" description="Helical" evidence="1">
    <location>
        <begin position="12"/>
        <end position="31"/>
    </location>
</feature>
<evidence type="ECO:0000313" key="2">
    <source>
        <dbReference type="EMBL" id="EJK49230.1"/>
    </source>
</evidence>
<accession>K0R8A9</accession>
<keyword evidence="1" id="KW-0812">Transmembrane</keyword>
<protein>
    <submittedName>
        <fullName evidence="2">Uncharacterized protein</fullName>
    </submittedName>
</protein>
<sequence length="141" mass="15533">MADLCSREFSIYHGVFIASLLLTFGLSLYEWSQRYFENDLPRGQKVFMCCGAIKVTIGILLWTVLYPKDCYGVDLTFPIVAIVVGVYWMLWGLKFRSEAAAQARAQGGRTAMGSNGTGDAEGDDVETGVVMGSVVEKREIS</sequence>
<evidence type="ECO:0000256" key="1">
    <source>
        <dbReference type="SAM" id="Phobius"/>
    </source>
</evidence>
<proteinExistence type="predicted"/>
<organism evidence="2 3">
    <name type="scientific">Thalassiosira oceanica</name>
    <name type="common">Marine diatom</name>
    <dbReference type="NCBI Taxonomy" id="159749"/>
    <lineage>
        <taxon>Eukaryota</taxon>
        <taxon>Sar</taxon>
        <taxon>Stramenopiles</taxon>
        <taxon>Ochrophyta</taxon>
        <taxon>Bacillariophyta</taxon>
        <taxon>Coscinodiscophyceae</taxon>
        <taxon>Thalassiosirophycidae</taxon>
        <taxon>Thalassiosirales</taxon>
        <taxon>Thalassiosiraceae</taxon>
        <taxon>Thalassiosira</taxon>
    </lineage>
</organism>
<dbReference type="AlphaFoldDB" id="K0R8A9"/>
<name>K0R8A9_THAOC</name>
<evidence type="ECO:0000313" key="3">
    <source>
        <dbReference type="Proteomes" id="UP000266841"/>
    </source>
</evidence>
<reference evidence="2 3" key="1">
    <citation type="journal article" date="2012" name="Genome Biol.">
        <title>Genome and low-iron response of an oceanic diatom adapted to chronic iron limitation.</title>
        <authorList>
            <person name="Lommer M."/>
            <person name="Specht M."/>
            <person name="Roy A.S."/>
            <person name="Kraemer L."/>
            <person name="Andreson R."/>
            <person name="Gutowska M.A."/>
            <person name="Wolf J."/>
            <person name="Bergner S.V."/>
            <person name="Schilhabel M.B."/>
            <person name="Klostermeier U.C."/>
            <person name="Beiko R.G."/>
            <person name="Rosenstiel P."/>
            <person name="Hippler M."/>
            <person name="Laroche J."/>
        </authorList>
    </citation>
    <scope>NUCLEOTIDE SEQUENCE [LARGE SCALE GENOMIC DNA]</scope>
    <source>
        <strain evidence="2 3">CCMP1005</strain>
    </source>
</reference>
<dbReference type="Proteomes" id="UP000266841">
    <property type="component" value="Unassembled WGS sequence"/>
</dbReference>
<dbReference type="EMBL" id="AGNL01045010">
    <property type="protein sequence ID" value="EJK49230.1"/>
    <property type="molecule type" value="Genomic_DNA"/>
</dbReference>
<keyword evidence="1" id="KW-0472">Membrane</keyword>